<name>A0A443HIF9_BYSSP</name>
<dbReference type="AlphaFoldDB" id="A0A443HIF9"/>
<dbReference type="RefSeq" id="XP_028481253.1">
    <property type="nucleotide sequence ID" value="XM_028631623.1"/>
</dbReference>
<proteinExistence type="predicted"/>
<dbReference type="GeneID" id="39600900"/>
<reference evidence="3 4" key="1">
    <citation type="journal article" date="2018" name="Front. Microbiol.">
        <title>Genomic and genetic insights into a cosmopolitan fungus, Paecilomyces variotii (Eurotiales).</title>
        <authorList>
            <person name="Urquhart A.S."/>
            <person name="Mondo S.J."/>
            <person name="Makela M.R."/>
            <person name="Hane J.K."/>
            <person name="Wiebenga A."/>
            <person name="He G."/>
            <person name="Mihaltcheva S."/>
            <person name="Pangilinan J."/>
            <person name="Lipzen A."/>
            <person name="Barry K."/>
            <person name="de Vries R.P."/>
            <person name="Grigoriev I.V."/>
            <person name="Idnurm A."/>
        </authorList>
    </citation>
    <scope>NUCLEOTIDE SEQUENCE [LARGE SCALE GENOMIC DNA]</scope>
    <source>
        <strain evidence="3 4">CBS 101075</strain>
    </source>
</reference>
<dbReference type="InterPro" id="IPR000250">
    <property type="entry name" value="Peptidase_G1"/>
</dbReference>
<accession>A0A443HIF9</accession>
<feature type="active site" description="Proton acceptor" evidence="1">
    <location>
        <position position="215"/>
    </location>
</feature>
<dbReference type="InterPro" id="IPR013320">
    <property type="entry name" value="ConA-like_dom_sf"/>
</dbReference>
<evidence type="ECO:0000313" key="3">
    <source>
        <dbReference type="EMBL" id="RWQ91608.1"/>
    </source>
</evidence>
<dbReference type="PRINTS" id="PR00977">
    <property type="entry name" value="SCYTLDPTASE"/>
</dbReference>
<dbReference type="CDD" id="cd13426">
    <property type="entry name" value="Peptidase_G1"/>
    <property type="match status" value="1"/>
</dbReference>
<dbReference type="InterPro" id="IPR038656">
    <property type="entry name" value="Peptidase_G1_sf"/>
</dbReference>
<dbReference type="Gene3D" id="2.60.120.700">
    <property type="entry name" value="Peptidase G1"/>
    <property type="match status" value="1"/>
</dbReference>
<keyword evidence="4" id="KW-1185">Reference proteome</keyword>
<sequence>MASIPVLMTCLLASICIGSPMGHPSLHEMRGPRSLNIPSAYSRIHSNAGIQIEPPIVEGPNTENKNTLTFSNWAGALIQSSDITSVTGTFTVPYPEVPLGGNSSTAYCGCAWVGIDGDGADCPNGGLIQAGASWCIEDGITSFNAWYEWFPAQALTTFDNFDVEAGDEIKVTVTATSNSTGYTILENLTEGTDVRHTWKTESPALCGATAEWIVEDFSLIIGGSESLAPFADYGSVAFTGAHATVNGKKVGVSESQLVNMVQDGKTISKAIVLDDELVVTYKG</sequence>
<feature type="signal peptide" evidence="2">
    <location>
        <begin position="1"/>
        <end position="18"/>
    </location>
</feature>
<dbReference type="VEuPathDB" id="FungiDB:C8Q69DRAFT_481825"/>
<dbReference type="GO" id="GO:0006508">
    <property type="term" value="P:proteolysis"/>
    <property type="evidence" value="ECO:0007669"/>
    <property type="project" value="InterPro"/>
</dbReference>
<keyword evidence="2" id="KW-0732">Signal</keyword>
<gene>
    <name evidence="3" type="ORF">C8Q69DRAFT_481825</name>
</gene>
<dbReference type="Proteomes" id="UP000283841">
    <property type="component" value="Unassembled WGS sequence"/>
</dbReference>
<dbReference type="PANTHER" id="PTHR37536:SF1">
    <property type="entry name" value="ASPERGILLOPEPSIN, PUTAITVE (AFU_ORTHOLOGUE AFUA_7G01200)"/>
    <property type="match status" value="1"/>
</dbReference>
<feature type="chain" id="PRO_5019471041" evidence="2">
    <location>
        <begin position="19"/>
        <end position="283"/>
    </location>
</feature>
<evidence type="ECO:0000256" key="1">
    <source>
        <dbReference type="PIRSR" id="PIRSR600250-50"/>
    </source>
</evidence>
<protein>
    <submittedName>
        <fullName evidence="3">Putative aspergillopepsin-2</fullName>
    </submittedName>
</protein>
<dbReference type="SUPFAM" id="SSF49899">
    <property type="entry name" value="Concanavalin A-like lectins/glucanases"/>
    <property type="match status" value="1"/>
</dbReference>
<organism evidence="3 4">
    <name type="scientific">Byssochlamys spectabilis</name>
    <name type="common">Paecilomyces variotii</name>
    <dbReference type="NCBI Taxonomy" id="264951"/>
    <lineage>
        <taxon>Eukaryota</taxon>
        <taxon>Fungi</taxon>
        <taxon>Dikarya</taxon>
        <taxon>Ascomycota</taxon>
        <taxon>Pezizomycotina</taxon>
        <taxon>Eurotiomycetes</taxon>
        <taxon>Eurotiomycetidae</taxon>
        <taxon>Eurotiales</taxon>
        <taxon>Thermoascaceae</taxon>
        <taxon>Paecilomyces</taxon>
    </lineage>
</organism>
<evidence type="ECO:0000256" key="2">
    <source>
        <dbReference type="SAM" id="SignalP"/>
    </source>
</evidence>
<dbReference type="GO" id="GO:0070007">
    <property type="term" value="F:glutamic-type endopeptidase activity"/>
    <property type="evidence" value="ECO:0007669"/>
    <property type="project" value="InterPro"/>
</dbReference>
<dbReference type="EMBL" id="RCNU01000018">
    <property type="protein sequence ID" value="RWQ91608.1"/>
    <property type="molecule type" value="Genomic_DNA"/>
</dbReference>
<evidence type="ECO:0000313" key="4">
    <source>
        <dbReference type="Proteomes" id="UP000283841"/>
    </source>
</evidence>
<dbReference type="Pfam" id="PF01828">
    <property type="entry name" value="Peptidase_A4"/>
    <property type="match status" value="1"/>
</dbReference>
<dbReference type="PANTHER" id="PTHR37536">
    <property type="entry name" value="PUTATIVE (AFU_ORTHOLOGUE AFUA_3G02970)-RELATED"/>
    <property type="match status" value="1"/>
</dbReference>
<dbReference type="STRING" id="264951.A0A443HIF9"/>
<comment type="caution">
    <text evidence="3">The sequence shown here is derived from an EMBL/GenBank/DDBJ whole genome shotgun (WGS) entry which is preliminary data.</text>
</comment>